<evidence type="ECO:0000256" key="6">
    <source>
        <dbReference type="SAM" id="Phobius"/>
    </source>
</evidence>
<feature type="compositionally biased region" description="Gly residues" evidence="5">
    <location>
        <begin position="75"/>
        <end position="96"/>
    </location>
</feature>
<keyword evidence="2 6" id="KW-0812">Transmembrane</keyword>
<name>A0A8J3STB2_9ACTN</name>
<evidence type="ECO:0000313" key="8">
    <source>
        <dbReference type="Proteomes" id="UP000634476"/>
    </source>
</evidence>
<feature type="transmembrane region" description="Helical" evidence="6">
    <location>
        <begin position="154"/>
        <end position="174"/>
    </location>
</feature>
<comment type="caution">
    <text evidence="7">The sequence shown here is derived from an EMBL/GenBank/DDBJ whole genome shotgun (WGS) entry which is preliminary data.</text>
</comment>
<dbReference type="RefSeq" id="WP_203873055.1">
    <property type="nucleotide sequence ID" value="NZ_BOOK01000004.1"/>
</dbReference>
<dbReference type="InterPro" id="IPR019109">
    <property type="entry name" value="MamF_MmsF"/>
</dbReference>
<evidence type="ECO:0000256" key="4">
    <source>
        <dbReference type="ARBA" id="ARBA00023136"/>
    </source>
</evidence>
<feature type="transmembrane region" description="Helical" evidence="6">
    <location>
        <begin position="219"/>
        <end position="237"/>
    </location>
</feature>
<sequence length="250" mass="26913">MSDNPEGTWPANDDRTRPSDRPDDTRPGRAGSWSGRNDPPPAPPYSHDGRPGQQGPYGAGTGGHHSPYGMDSRNGYGGQSPYGGQGGHGSPYGGGHQSPYGASPYQNPSAPYYQQGGYAPGPYDPYGPPGAYNPYGPPGLPGPRPGSDDTTMAMISHLLGLLTGFIGPLVIYMIKKDQSPYVREQAAEALNFQLTLFIAYFVAMVLAFVFIGFLLFPVIWIGSLIFMIMAAVATNRGERYRYPMNIRFVS</sequence>
<gene>
    <name evidence="7" type="ORF">Pta02_05650</name>
</gene>
<evidence type="ECO:0000256" key="3">
    <source>
        <dbReference type="ARBA" id="ARBA00022989"/>
    </source>
</evidence>
<reference evidence="7" key="1">
    <citation type="submission" date="2021-01" db="EMBL/GenBank/DDBJ databases">
        <title>Whole genome shotgun sequence of Planobispora takensis NBRC 109077.</title>
        <authorList>
            <person name="Komaki H."/>
            <person name="Tamura T."/>
        </authorList>
    </citation>
    <scope>NUCLEOTIDE SEQUENCE</scope>
    <source>
        <strain evidence="7">NBRC 109077</strain>
    </source>
</reference>
<accession>A0A8J3STB2</accession>
<evidence type="ECO:0000313" key="7">
    <source>
        <dbReference type="EMBL" id="GIH98556.1"/>
    </source>
</evidence>
<dbReference type="Pfam" id="PF09685">
    <property type="entry name" value="MamF_MmsF"/>
    <property type="match status" value="1"/>
</dbReference>
<dbReference type="EMBL" id="BOOK01000004">
    <property type="protein sequence ID" value="GIH98556.1"/>
    <property type="molecule type" value="Genomic_DNA"/>
</dbReference>
<keyword evidence="4 6" id="KW-0472">Membrane</keyword>
<evidence type="ECO:0008006" key="9">
    <source>
        <dbReference type="Google" id="ProtNLM"/>
    </source>
</evidence>
<feature type="region of interest" description="Disordered" evidence="5">
    <location>
        <begin position="1"/>
        <end position="119"/>
    </location>
</feature>
<dbReference type="AlphaFoldDB" id="A0A8J3STB2"/>
<evidence type="ECO:0000256" key="2">
    <source>
        <dbReference type="ARBA" id="ARBA00022692"/>
    </source>
</evidence>
<proteinExistence type="predicted"/>
<evidence type="ECO:0000256" key="1">
    <source>
        <dbReference type="ARBA" id="ARBA00004141"/>
    </source>
</evidence>
<feature type="compositionally biased region" description="Basic and acidic residues" evidence="5">
    <location>
        <begin position="12"/>
        <end position="27"/>
    </location>
</feature>
<comment type="subcellular location">
    <subcellularLocation>
        <location evidence="1">Membrane</location>
        <topology evidence="1">Multi-pass membrane protein</topology>
    </subcellularLocation>
</comment>
<keyword evidence="3 6" id="KW-1133">Transmembrane helix</keyword>
<organism evidence="7 8">
    <name type="scientific">Planobispora takensis</name>
    <dbReference type="NCBI Taxonomy" id="1367882"/>
    <lineage>
        <taxon>Bacteria</taxon>
        <taxon>Bacillati</taxon>
        <taxon>Actinomycetota</taxon>
        <taxon>Actinomycetes</taxon>
        <taxon>Streptosporangiales</taxon>
        <taxon>Streptosporangiaceae</taxon>
        <taxon>Planobispora</taxon>
    </lineage>
</organism>
<keyword evidence="8" id="KW-1185">Reference proteome</keyword>
<protein>
    <recommendedName>
        <fullName evidence="9">DUF4870 domain-containing protein</fullName>
    </recommendedName>
</protein>
<evidence type="ECO:0000256" key="5">
    <source>
        <dbReference type="SAM" id="MobiDB-lite"/>
    </source>
</evidence>
<dbReference type="Proteomes" id="UP000634476">
    <property type="component" value="Unassembled WGS sequence"/>
</dbReference>
<feature type="transmembrane region" description="Helical" evidence="6">
    <location>
        <begin position="194"/>
        <end position="213"/>
    </location>
</feature>